<feature type="domain" description="Carrier" evidence="5">
    <location>
        <begin position="470"/>
        <end position="545"/>
    </location>
</feature>
<keyword evidence="3" id="KW-0597">Phosphoprotein</keyword>
<dbReference type="InterPro" id="IPR009081">
    <property type="entry name" value="PP-bd_ACP"/>
</dbReference>
<dbReference type="Gene3D" id="3.30.559.10">
    <property type="entry name" value="Chloramphenicol acetyltransferase-like domain"/>
    <property type="match status" value="2"/>
</dbReference>
<dbReference type="PANTHER" id="PTHR45398:SF1">
    <property type="entry name" value="ENZYME, PUTATIVE (JCVI)-RELATED"/>
    <property type="match status" value="1"/>
</dbReference>
<dbReference type="InterPro" id="IPR003819">
    <property type="entry name" value="TauD/TfdA-like"/>
</dbReference>
<dbReference type="GO" id="GO:0008610">
    <property type="term" value="P:lipid biosynthetic process"/>
    <property type="evidence" value="ECO:0007669"/>
    <property type="project" value="UniProtKB-ARBA"/>
</dbReference>
<keyword evidence="4" id="KW-0560">Oxidoreductase</keyword>
<dbReference type="InterPro" id="IPR029058">
    <property type="entry name" value="AB_hydrolase_fold"/>
</dbReference>
<evidence type="ECO:0000313" key="7">
    <source>
        <dbReference type="Proteomes" id="UP000641646"/>
    </source>
</evidence>
<dbReference type="Gene3D" id="3.60.130.10">
    <property type="entry name" value="Clavaminate synthase-like"/>
    <property type="match status" value="1"/>
</dbReference>
<dbReference type="CDD" id="cd19531">
    <property type="entry name" value="LCL_NRPS-like"/>
    <property type="match status" value="1"/>
</dbReference>
<dbReference type="InterPro" id="IPR042098">
    <property type="entry name" value="TauD-like_sf"/>
</dbReference>
<dbReference type="RefSeq" id="WP_190467987.1">
    <property type="nucleotide sequence ID" value="NZ_JACJPW010000057.1"/>
</dbReference>
<proteinExistence type="predicted"/>
<sequence>MSKKNIEAIYPLSATQQGMLFETVLAPCSGVHIEQLTCALRGDLNVSAFEKAWQRAIDRHSILRCGFVWQEQPEPLMVVLRQVEVPLERQDWRNLSELEQQEKLQVFLETERQRGFDVTRAPLMRLTLIHLAANCHQFIWSHHHLLLDGWSLPLIFKEVFAFYESFCRGEELYLKPPRPYKEYIVWLKQQDLAKAKEFWGKTLQGFAKPTPLGIQVDAGNFYGQEQRYGECSAQLPASALQQLQSLVKVNRLTLNTLIQGVWALLLSRYSGERDVIFGTTVSGRPADLEGSESAIGLFINTLPVRVKVSPTLSLRSWLTEIHKYNLELREYEYTPGGEVYRSSEVPGALPLYESLLVFENFPDLSILESANLTIDIVNYRFQGAQTKYALTLLVSPVAELRLQIVYDRRRFDGNSVSNILAHFQTLLREIISNPEQNLATLLEKIPVSEIPQVKSVNKSDRQNFPTAFLAPRTPVEELLAAIWTQLLGVDRVGINDSFFELGGHSLLATQIISCVRDTFGVELPLRHLFEVPTIAALAAQIETAMKAVKGEGKHKKLAEVPPIKPVSRNVELPLSFAQERLWFIDQLEPGNYAYNIPAAVRIVGELNLTALAKSLSEVVKRHETLRTTFTTANDRPIQVIDAIGNFQLSVLDFTTMENPESSSKNFMLAEAQKPFDLEKGPLLRITLLRLNSAEHILVLTIHHIIFDGWSIGVLIREVAALYEAFSTGKASPLPELPIQYADFAVWQRNWLQGEVLETQLAYWKQQLSGNLPALQLPVDGFASAFGLRPRGNNTFQGATYSFTLPATLSSDLKTLSRKEGVTLFMTMLAAFQTLLYRWTGQEDILVGTDVANRNRRETESLIGFFVNILILRTSLAGNPSFRELLGRVLQVTLGAYAHQDLPFGKLVEILRPERSSIHTPLFQVLFVMQNAPMPPLELAGLTLSFVEVDRQTTNFDLALFITETERGIVGTWNYSTDLFDAATIIRISNHFQTLLNSIVAQPDARLSNLEIFSEAEKKQQAMEKQERKEFKFKKFKKVAPKAVSFLEEKLVKTEYLSAGETLPLVIKPNVDDLDAIDWVKNNREFLESKLLDRGAILFRDFQLDSVSDFEQFAGTICPELFGEYGDLPRAGVGGKVYGSTPYPSDKAILFHSESSHLHCWPMKIWFFCVQPAQKGGETPIVDCRKIYQMLDPKLRSHFEKKQLMYVRNYTEGLDVSWQEFFHTEDKKVVEEACKKAKIEFEWKDGNNLRTRKIAQAIAKHPKTDDAVFFNQILLHHISCLDPAVRESLLSLFGEDNLPRNVYYGDGSPIEDSVMAEIQAIYREATISFPWQQGDVLMLDNMLAAHSRNPYVGPRKIVVAMGEMFDSKDLVSKEMEKVYAN</sequence>
<dbReference type="InterPro" id="IPR001242">
    <property type="entry name" value="Condensation_dom"/>
</dbReference>
<comment type="cofactor">
    <cofactor evidence="1">
        <name>pantetheine 4'-phosphate</name>
        <dbReference type="ChEBI" id="CHEBI:47942"/>
    </cofactor>
</comment>
<comment type="caution">
    <text evidence="6">The sequence shown here is derived from an EMBL/GenBank/DDBJ whole genome shotgun (WGS) entry which is preliminary data.</text>
</comment>
<keyword evidence="2" id="KW-0596">Phosphopantetheine</keyword>
<dbReference type="GO" id="GO:0031177">
    <property type="term" value="F:phosphopantetheine binding"/>
    <property type="evidence" value="ECO:0007669"/>
    <property type="project" value="InterPro"/>
</dbReference>
<reference evidence="6" key="2">
    <citation type="submission" date="2020-08" db="EMBL/GenBank/DDBJ databases">
        <authorList>
            <person name="Chen M."/>
            <person name="Teng W."/>
            <person name="Zhao L."/>
            <person name="Hu C."/>
            <person name="Zhou Y."/>
            <person name="Han B."/>
            <person name="Song L."/>
            <person name="Shu W."/>
        </authorList>
    </citation>
    <scope>NUCLEOTIDE SEQUENCE</scope>
    <source>
        <strain evidence="6">FACHB-1375</strain>
    </source>
</reference>
<evidence type="ECO:0000256" key="2">
    <source>
        <dbReference type="ARBA" id="ARBA00022450"/>
    </source>
</evidence>
<organism evidence="6 7">
    <name type="scientific">Aerosakkonema funiforme FACHB-1375</name>
    <dbReference type="NCBI Taxonomy" id="2949571"/>
    <lineage>
        <taxon>Bacteria</taxon>
        <taxon>Bacillati</taxon>
        <taxon>Cyanobacteriota</taxon>
        <taxon>Cyanophyceae</taxon>
        <taxon>Oscillatoriophycideae</taxon>
        <taxon>Aerosakkonematales</taxon>
        <taxon>Aerosakkonemataceae</taxon>
        <taxon>Aerosakkonema</taxon>
    </lineage>
</organism>
<dbReference type="Pfam" id="PF00550">
    <property type="entry name" value="PP-binding"/>
    <property type="match status" value="1"/>
</dbReference>
<reference evidence="6" key="1">
    <citation type="journal article" date="2015" name="ISME J.">
        <title>Draft Genome Sequence of Streptomyces incarnatus NRRL8089, which Produces the Nucleoside Antibiotic Sinefungin.</title>
        <authorList>
            <person name="Oshima K."/>
            <person name="Hattori M."/>
            <person name="Shimizu H."/>
            <person name="Fukuda K."/>
            <person name="Nemoto M."/>
            <person name="Inagaki K."/>
            <person name="Tamura T."/>
        </authorList>
    </citation>
    <scope>NUCLEOTIDE SEQUENCE</scope>
    <source>
        <strain evidence="6">FACHB-1375</strain>
    </source>
</reference>
<gene>
    <name evidence="6" type="ORF">H6G03_21030</name>
</gene>
<accession>A0A926VGM4</accession>
<dbReference type="FunFam" id="1.10.1200.10:FF:000005">
    <property type="entry name" value="Nonribosomal peptide synthetase 1"/>
    <property type="match status" value="1"/>
</dbReference>
<evidence type="ECO:0000256" key="3">
    <source>
        <dbReference type="ARBA" id="ARBA00022553"/>
    </source>
</evidence>
<dbReference type="SUPFAM" id="SSF47336">
    <property type="entry name" value="ACP-like"/>
    <property type="match status" value="1"/>
</dbReference>
<evidence type="ECO:0000256" key="4">
    <source>
        <dbReference type="ARBA" id="ARBA00023002"/>
    </source>
</evidence>
<dbReference type="GO" id="GO:0051213">
    <property type="term" value="F:dioxygenase activity"/>
    <property type="evidence" value="ECO:0007669"/>
    <property type="project" value="UniProtKB-KW"/>
</dbReference>
<dbReference type="Proteomes" id="UP000641646">
    <property type="component" value="Unassembled WGS sequence"/>
</dbReference>
<dbReference type="PROSITE" id="PS00012">
    <property type="entry name" value="PHOSPHOPANTETHEINE"/>
    <property type="match status" value="1"/>
</dbReference>
<dbReference type="Gene3D" id="3.40.50.1820">
    <property type="entry name" value="alpha/beta hydrolase"/>
    <property type="match status" value="1"/>
</dbReference>
<dbReference type="InterPro" id="IPR006162">
    <property type="entry name" value="Ppantetheine_attach_site"/>
</dbReference>
<dbReference type="PROSITE" id="PS50075">
    <property type="entry name" value="CARRIER"/>
    <property type="match status" value="1"/>
</dbReference>
<evidence type="ECO:0000256" key="1">
    <source>
        <dbReference type="ARBA" id="ARBA00001957"/>
    </source>
</evidence>
<protein>
    <submittedName>
        <fullName evidence="6">TauD/TfdA family dioxygenase</fullName>
    </submittedName>
</protein>
<dbReference type="InterPro" id="IPR023213">
    <property type="entry name" value="CAT-like_dom_sf"/>
</dbReference>
<dbReference type="FunFam" id="3.30.559.10:FF:000012">
    <property type="entry name" value="Non-ribosomal peptide synthetase"/>
    <property type="match status" value="1"/>
</dbReference>
<keyword evidence="7" id="KW-1185">Reference proteome</keyword>
<dbReference type="Pfam" id="PF02668">
    <property type="entry name" value="TauD"/>
    <property type="match status" value="1"/>
</dbReference>
<dbReference type="CDD" id="cd19543">
    <property type="entry name" value="DCL_NRPS"/>
    <property type="match status" value="1"/>
</dbReference>
<dbReference type="PANTHER" id="PTHR45398">
    <property type="match status" value="1"/>
</dbReference>
<dbReference type="SUPFAM" id="SSF52777">
    <property type="entry name" value="CoA-dependent acyltransferases"/>
    <property type="match status" value="4"/>
</dbReference>
<keyword evidence="6" id="KW-0223">Dioxygenase</keyword>
<dbReference type="EMBL" id="JACJPW010000057">
    <property type="protein sequence ID" value="MBD2183511.1"/>
    <property type="molecule type" value="Genomic_DNA"/>
</dbReference>
<dbReference type="SMART" id="SM00823">
    <property type="entry name" value="PKS_PP"/>
    <property type="match status" value="1"/>
</dbReference>
<evidence type="ECO:0000313" key="6">
    <source>
        <dbReference type="EMBL" id="MBD2183511.1"/>
    </source>
</evidence>
<name>A0A926VGM4_9CYAN</name>
<dbReference type="Pfam" id="PF00668">
    <property type="entry name" value="Condensation"/>
    <property type="match status" value="2"/>
</dbReference>
<dbReference type="InterPro" id="IPR020806">
    <property type="entry name" value="PKS_PP-bd"/>
</dbReference>
<dbReference type="Gene3D" id="3.30.559.30">
    <property type="entry name" value="Nonribosomal peptide synthetase, condensation domain"/>
    <property type="match status" value="2"/>
</dbReference>
<dbReference type="SUPFAM" id="SSF51197">
    <property type="entry name" value="Clavaminate synthase-like"/>
    <property type="match status" value="1"/>
</dbReference>
<dbReference type="InterPro" id="IPR036736">
    <property type="entry name" value="ACP-like_sf"/>
</dbReference>
<evidence type="ECO:0000259" key="5">
    <source>
        <dbReference type="PROSITE" id="PS50075"/>
    </source>
</evidence>